<sequence>MSRQIESTPYTYLNYYNTLNYGTTVLLITNGIMTIYQGHPITQMTSQLYRYGFFHESIYISSTFKNNRIAVTNFGDSCNYKMVATINDHCSSHLNGT</sequence>
<evidence type="ECO:0000313" key="2">
    <source>
        <dbReference type="Proteomes" id="UP000824782"/>
    </source>
</evidence>
<dbReference type="Proteomes" id="UP000824782">
    <property type="component" value="Unassembled WGS sequence"/>
</dbReference>
<protein>
    <submittedName>
        <fullName evidence="1">Uncharacterized protein</fullName>
    </submittedName>
</protein>
<name>A0AAV7BFG6_ENGPU</name>
<evidence type="ECO:0000313" key="1">
    <source>
        <dbReference type="EMBL" id="KAG8571263.1"/>
    </source>
</evidence>
<dbReference type="EMBL" id="WNYA01000005">
    <property type="protein sequence ID" value="KAG8571263.1"/>
    <property type="molecule type" value="Genomic_DNA"/>
</dbReference>
<organism evidence="1 2">
    <name type="scientific">Engystomops pustulosus</name>
    <name type="common">Tungara frog</name>
    <name type="synonym">Physalaemus pustulosus</name>
    <dbReference type="NCBI Taxonomy" id="76066"/>
    <lineage>
        <taxon>Eukaryota</taxon>
        <taxon>Metazoa</taxon>
        <taxon>Chordata</taxon>
        <taxon>Craniata</taxon>
        <taxon>Vertebrata</taxon>
        <taxon>Euteleostomi</taxon>
        <taxon>Amphibia</taxon>
        <taxon>Batrachia</taxon>
        <taxon>Anura</taxon>
        <taxon>Neobatrachia</taxon>
        <taxon>Hyloidea</taxon>
        <taxon>Leptodactylidae</taxon>
        <taxon>Leiuperinae</taxon>
        <taxon>Engystomops</taxon>
    </lineage>
</organism>
<keyword evidence="2" id="KW-1185">Reference proteome</keyword>
<proteinExistence type="predicted"/>
<reference evidence="1" key="1">
    <citation type="thesis" date="2020" institute="ProQuest LLC" country="789 East Eisenhower Parkway, Ann Arbor, MI, USA">
        <title>Comparative Genomics and Chromosome Evolution.</title>
        <authorList>
            <person name="Mudd A.B."/>
        </authorList>
    </citation>
    <scope>NUCLEOTIDE SEQUENCE</scope>
    <source>
        <strain evidence="1">237g6f4</strain>
        <tissue evidence="1">Blood</tissue>
    </source>
</reference>
<dbReference type="AlphaFoldDB" id="A0AAV7BFG6"/>
<accession>A0AAV7BFG6</accession>
<gene>
    <name evidence="1" type="ORF">GDO81_011571</name>
</gene>
<comment type="caution">
    <text evidence="1">The sequence shown here is derived from an EMBL/GenBank/DDBJ whole genome shotgun (WGS) entry which is preliminary data.</text>
</comment>